<dbReference type="EMBL" id="RJVA01000012">
    <property type="protein sequence ID" value="ROQ92056.1"/>
    <property type="molecule type" value="Genomic_DNA"/>
</dbReference>
<dbReference type="GO" id="GO:0000160">
    <property type="term" value="P:phosphorelay signal transduction system"/>
    <property type="evidence" value="ECO:0007669"/>
    <property type="project" value="InterPro"/>
</dbReference>
<gene>
    <name evidence="4" type="ORF">EDC27_1728</name>
</gene>
<keyword evidence="2" id="KW-0802">TPR repeat</keyword>
<evidence type="ECO:0000256" key="2">
    <source>
        <dbReference type="PROSITE-ProRule" id="PRU00339"/>
    </source>
</evidence>
<sequence>MASSLQVVCVASETSSSRRMLSTTVKLTGYVRHVESHDFRNLWRRLTLSADEPMPDAVLLYHDGPHALNLLDRIRSTPEIETLPVVVVTPETTANDVLAAMERDADDCMLTPIVPEKLAHRLRAIIGRRKSPSPYEQMLALGKKALRAGDPLKAQEYFAEALAMKPDATSALYYCGLGAEMQGDLESAVQYYTRAARFRMNLRAQERLCAIYFKQGDYQAMEPLVNHLHQYITLPSAWLVAAGKASFSKGNVDDAVRNLRQAHRRWVAEGEGNKASPYTPLGGLVEGLQRYPKHPKYLDVCVAIAVDFERNRTLIERLSFDERMALGTLAFHAERLSEARRFWLKALDVAPDEKAKLVVHKKLAATYKKAGVDRLAKEHEKLGETNGAT</sequence>
<reference evidence="4 5" key="1">
    <citation type="submission" date="2018-11" db="EMBL/GenBank/DDBJ databases">
        <title>Genomic Encyclopedia of Type Strains, Phase IV (KMG-IV): sequencing the most valuable type-strain genomes for metagenomic binning, comparative biology and taxonomic classification.</title>
        <authorList>
            <person name="Goeker M."/>
        </authorList>
    </citation>
    <scope>NUCLEOTIDE SEQUENCE [LARGE SCALE GENOMIC DNA]</scope>
    <source>
        <strain evidence="4 5">DSM 22027</strain>
    </source>
</reference>
<dbReference type="AlphaFoldDB" id="A0A3N1UXR6"/>
<evidence type="ECO:0000256" key="1">
    <source>
        <dbReference type="PROSITE-ProRule" id="PRU00169"/>
    </source>
</evidence>
<dbReference type="PROSITE" id="PS50110">
    <property type="entry name" value="RESPONSE_REGULATORY"/>
    <property type="match status" value="1"/>
</dbReference>
<feature type="repeat" description="TPR" evidence="2">
    <location>
        <begin position="135"/>
        <end position="168"/>
    </location>
</feature>
<comment type="caution">
    <text evidence="1">Lacks conserved residue(s) required for the propagation of feature annotation.</text>
</comment>
<evidence type="ECO:0000259" key="3">
    <source>
        <dbReference type="PROSITE" id="PS50110"/>
    </source>
</evidence>
<dbReference type="SUPFAM" id="SSF52172">
    <property type="entry name" value="CheY-like"/>
    <property type="match status" value="1"/>
</dbReference>
<evidence type="ECO:0000313" key="4">
    <source>
        <dbReference type="EMBL" id="ROQ92056.1"/>
    </source>
</evidence>
<dbReference type="InterPro" id="IPR011990">
    <property type="entry name" value="TPR-like_helical_dom_sf"/>
</dbReference>
<comment type="caution">
    <text evidence="4">The sequence shown here is derived from an EMBL/GenBank/DDBJ whole genome shotgun (WGS) entry which is preliminary data.</text>
</comment>
<dbReference type="Gene3D" id="3.40.50.2300">
    <property type="match status" value="1"/>
</dbReference>
<name>A0A3N1UXR6_9BACT</name>
<dbReference type="SUPFAM" id="SSF48452">
    <property type="entry name" value="TPR-like"/>
    <property type="match status" value="1"/>
</dbReference>
<organism evidence="4 5">
    <name type="scientific">Desulfosoma caldarium</name>
    <dbReference type="NCBI Taxonomy" id="610254"/>
    <lineage>
        <taxon>Bacteria</taxon>
        <taxon>Pseudomonadati</taxon>
        <taxon>Thermodesulfobacteriota</taxon>
        <taxon>Syntrophobacteria</taxon>
        <taxon>Syntrophobacterales</taxon>
        <taxon>Syntrophobacteraceae</taxon>
        <taxon>Desulfosoma</taxon>
    </lineage>
</organism>
<dbReference type="OrthoDB" id="9815059at2"/>
<dbReference type="Proteomes" id="UP000276223">
    <property type="component" value="Unassembled WGS sequence"/>
</dbReference>
<protein>
    <submittedName>
        <fullName evidence="4">Tetratricopeptide repeat protein</fullName>
    </submittedName>
</protein>
<dbReference type="InterPro" id="IPR011006">
    <property type="entry name" value="CheY-like_superfamily"/>
</dbReference>
<dbReference type="Gene3D" id="1.25.40.10">
    <property type="entry name" value="Tetratricopeptide repeat domain"/>
    <property type="match status" value="2"/>
</dbReference>
<dbReference type="SMART" id="SM00028">
    <property type="entry name" value="TPR"/>
    <property type="match status" value="3"/>
</dbReference>
<dbReference type="InterPro" id="IPR001789">
    <property type="entry name" value="Sig_transdc_resp-reg_receiver"/>
</dbReference>
<dbReference type="RefSeq" id="WP_123290225.1">
    <property type="nucleotide sequence ID" value="NZ_RJVA01000012.1"/>
</dbReference>
<dbReference type="Pfam" id="PF13432">
    <property type="entry name" value="TPR_16"/>
    <property type="match status" value="1"/>
</dbReference>
<keyword evidence="5" id="KW-1185">Reference proteome</keyword>
<proteinExistence type="predicted"/>
<dbReference type="InterPro" id="IPR019734">
    <property type="entry name" value="TPR_rpt"/>
</dbReference>
<dbReference type="PROSITE" id="PS50005">
    <property type="entry name" value="TPR"/>
    <property type="match status" value="1"/>
</dbReference>
<accession>A0A3N1UXR6</accession>
<feature type="domain" description="Response regulatory" evidence="3">
    <location>
        <begin position="7"/>
        <end position="126"/>
    </location>
</feature>
<evidence type="ECO:0000313" key="5">
    <source>
        <dbReference type="Proteomes" id="UP000276223"/>
    </source>
</evidence>